<dbReference type="STRING" id="947013.SAMN04488109_1831"/>
<evidence type="ECO:0000256" key="1">
    <source>
        <dbReference type="SAM" id="Phobius"/>
    </source>
</evidence>
<keyword evidence="1" id="KW-0812">Transmembrane</keyword>
<gene>
    <name evidence="2" type="ORF">SAMN04488109_1831</name>
</gene>
<keyword evidence="1" id="KW-0472">Membrane</keyword>
<evidence type="ECO:0000313" key="2">
    <source>
        <dbReference type="EMBL" id="SHG78684.1"/>
    </source>
</evidence>
<dbReference type="Proteomes" id="UP000184212">
    <property type="component" value="Unassembled WGS sequence"/>
</dbReference>
<reference evidence="2 3" key="1">
    <citation type="submission" date="2016-11" db="EMBL/GenBank/DDBJ databases">
        <authorList>
            <person name="Jaros S."/>
            <person name="Januszkiewicz K."/>
            <person name="Wedrychowicz H."/>
        </authorList>
    </citation>
    <scope>NUCLEOTIDE SEQUENCE [LARGE SCALE GENOMIC DNA]</scope>
    <source>
        <strain evidence="2 3">DSM 24574</strain>
    </source>
</reference>
<name>A0A1M5MMN7_9BACT</name>
<dbReference type="EMBL" id="FQWQ01000001">
    <property type="protein sequence ID" value="SHG78684.1"/>
    <property type="molecule type" value="Genomic_DNA"/>
</dbReference>
<sequence length="78" mass="8583">MKNISIKTTLKYIFEQLTGNFAGFLTGASTISLVSHFFVTCSFKTLGGLPAKKTVVNKETFQELGWVISIIIGSRHSK</sequence>
<protein>
    <submittedName>
        <fullName evidence="2">Uncharacterized protein</fullName>
    </submittedName>
</protein>
<organism evidence="2 3">
    <name type="scientific">Chryseolinea serpens</name>
    <dbReference type="NCBI Taxonomy" id="947013"/>
    <lineage>
        <taxon>Bacteria</taxon>
        <taxon>Pseudomonadati</taxon>
        <taxon>Bacteroidota</taxon>
        <taxon>Cytophagia</taxon>
        <taxon>Cytophagales</taxon>
        <taxon>Fulvivirgaceae</taxon>
        <taxon>Chryseolinea</taxon>
    </lineage>
</organism>
<feature type="transmembrane region" description="Helical" evidence="1">
    <location>
        <begin position="21"/>
        <end position="39"/>
    </location>
</feature>
<dbReference type="AlphaFoldDB" id="A0A1M5MMN7"/>
<accession>A0A1M5MMN7</accession>
<keyword evidence="1" id="KW-1133">Transmembrane helix</keyword>
<proteinExistence type="predicted"/>
<keyword evidence="3" id="KW-1185">Reference proteome</keyword>
<evidence type="ECO:0000313" key="3">
    <source>
        <dbReference type="Proteomes" id="UP000184212"/>
    </source>
</evidence>